<protein>
    <submittedName>
        <fullName evidence="2">BN159_2729 family protein</fullName>
    </submittedName>
</protein>
<feature type="region of interest" description="Disordered" evidence="1">
    <location>
        <begin position="248"/>
        <end position="268"/>
    </location>
</feature>
<dbReference type="NCBIfam" id="NF038081">
    <property type="entry name" value="BN159_2729_fam"/>
    <property type="match status" value="1"/>
</dbReference>
<organism evidence="2 3">
    <name type="scientific">Streptomyces cinnabarinus</name>
    <dbReference type="NCBI Taxonomy" id="67287"/>
    <lineage>
        <taxon>Bacteria</taxon>
        <taxon>Bacillati</taxon>
        <taxon>Actinomycetota</taxon>
        <taxon>Actinomycetes</taxon>
        <taxon>Kitasatosporales</taxon>
        <taxon>Streptomycetaceae</taxon>
        <taxon>Streptomyces</taxon>
    </lineage>
</organism>
<evidence type="ECO:0000313" key="2">
    <source>
        <dbReference type="EMBL" id="WAZ24482.1"/>
    </source>
</evidence>
<evidence type="ECO:0000256" key="1">
    <source>
        <dbReference type="SAM" id="MobiDB-lite"/>
    </source>
</evidence>
<dbReference type="NCBIfam" id="NF038082">
    <property type="entry name" value="phiSA1p31"/>
    <property type="match status" value="1"/>
</dbReference>
<gene>
    <name evidence="2" type="ORF">STRCI_005903</name>
</gene>
<sequence>MNSNLPHVAGVIRAVLESVRPEQATAVAQALDTARLLVDPERTFGAVLHRGSDGGWSRTRPAATELERQALDWDAACARARSVAHTIERQLTEHQGPSGVRVDGDRVRVLLRVDGPAQWADWRAYLGITVVKEGNRPHTVVGEGEHGGVRVAVVARGAASTPGATTGRRQARPFRLGGTTYDLAVPQRDAHGDVWYFQGCRNHDGMPLMSVDGRPERCSLANVAAHLGPLTPVPQPEDTAAVPAPMTTLPTPPALPPAPVCGPTGPVG</sequence>
<name>A0ABY7KIU8_9ACTN</name>
<keyword evidence="3" id="KW-1185">Reference proteome</keyword>
<dbReference type="RefSeq" id="WP_269661984.1">
    <property type="nucleotide sequence ID" value="NZ_CP114413.1"/>
</dbReference>
<feature type="compositionally biased region" description="Pro residues" evidence="1">
    <location>
        <begin position="250"/>
        <end position="260"/>
    </location>
</feature>
<dbReference type="Proteomes" id="UP001164439">
    <property type="component" value="Chromosome"/>
</dbReference>
<reference evidence="2" key="1">
    <citation type="submission" date="2022-12" db="EMBL/GenBank/DDBJ databases">
        <authorList>
            <person name="Ruckert C."/>
            <person name="Busche T."/>
            <person name="Kalinowski J."/>
            <person name="Wittmann C."/>
        </authorList>
    </citation>
    <scope>NUCLEOTIDE SEQUENCE</scope>
    <source>
        <strain evidence="2">DSM 40467</strain>
    </source>
</reference>
<dbReference type="EMBL" id="CP114413">
    <property type="protein sequence ID" value="WAZ24482.1"/>
    <property type="molecule type" value="Genomic_DNA"/>
</dbReference>
<proteinExistence type="predicted"/>
<accession>A0ABY7KIU8</accession>
<evidence type="ECO:0000313" key="3">
    <source>
        <dbReference type="Proteomes" id="UP001164439"/>
    </source>
</evidence>